<proteinExistence type="predicted"/>
<reference evidence="1 2" key="1">
    <citation type="submission" date="2018-11" db="EMBL/GenBank/DDBJ databases">
        <authorList>
            <consortium name="Pathogen Informatics"/>
        </authorList>
    </citation>
    <scope>NUCLEOTIDE SEQUENCE [LARGE SCALE GENOMIC DNA]</scope>
</reference>
<name>A0A3P6RKE7_CYLGO</name>
<dbReference type="EMBL" id="UYRV01016810">
    <property type="protein sequence ID" value="VDK62476.1"/>
    <property type="molecule type" value="Genomic_DNA"/>
</dbReference>
<sequence>MDSCCRSLLPSVDWNMACASSAKYHWEDEEKKDEHEAESEGRRRRSHWTEEVLAATNQCIAVRNGSLRANTVLSRCCANFEDFSQLELTRVQRSVARSHEYRLASYNLHAREVKVADLCMRGRLHEYMKYPTINEVGVVVFPSPKVIAAVH</sequence>
<gene>
    <name evidence="1" type="ORF">CGOC_LOCUS5505</name>
</gene>
<evidence type="ECO:0000313" key="2">
    <source>
        <dbReference type="Proteomes" id="UP000271889"/>
    </source>
</evidence>
<keyword evidence="2" id="KW-1185">Reference proteome</keyword>
<accession>A0A3P6RKE7</accession>
<dbReference type="OrthoDB" id="1910803at2759"/>
<dbReference type="AlphaFoldDB" id="A0A3P6RKE7"/>
<protein>
    <submittedName>
        <fullName evidence="1">Uncharacterized protein</fullName>
    </submittedName>
</protein>
<dbReference type="Proteomes" id="UP000271889">
    <property type="component" value="Unassembled WGS sequence"/>
</dbReference>
<organism evidence="1 2">
    <name type="scientific">Cylicostephanus goldi</name>
    <name type="common">Nematode worm</name>
    <dbReference type="NCBI Taxonomy" id="71465"/>
    <lineage>
        <taxon>Eukaryota</taxon>
        <taxon>Metazoa</taxon>
        <taxon>Ecdysozoa</taxon>
        <taxon>Nematoda</taxon>
        <taxon>Chromadorea</taxon>
        <taxon>Rhabditida</taxon>
        <taxon>Rhabditina</taxon>
        <taxon>Rhabditomorpha</taxon>
        <taxon>Strongyloidea</taxon>
        <taxon>Strongylidae</taxon>
        <taxon>Cylicostephanus</taxon>
    </lineage>
</organism>
<evidence type="ECO:0000313" key="1">
    <source>
        <dbReference type="EMBL" id="VDK62476.1"/>
    </source>
</evidence>